<feature type="region of interest" description="Disordered" evidence="1">
    <location>
        <begin position="334"/>
        <end position="367"/>
    </location>
</feature>
<dbReference type="EMBL" id="JAVHNR010000001">
    <property type="protein sequence ID" value="KAK6356396.1"/>
    <property type="molecule type" value="Genomic_DNA"/>
</dbReference>
<feature type="compositionally biased region" description="Polar residues" evidence="1">
    <location>
        <begin position="346"/>
        <end position="360"/>
    </location>
</feature>
<feature type="compositionally biased region" description="Acidic residues" evidence="1">
    <location>
        <begin position="885"/>
        <end position="899"/>
    </location>
</feature>
<accession>A0AAN8N4P7</accession>
<evidence type="ECO:0000256" key="2">
    <source>
        <dbReference type="SAM" id="SignalP"/>
    </source>
</evidence>
<protein>
    <submittedName>
        <fullName evidence="3">Uncharacterized protein</fullName>
    </submittedName>
</protein>
<keyword evidence="2" id="KW-0732">Signal</keyword>
<comment type="caution">
    <text evidence="3">The sequence shown here is derived from an EMBL/GenBank/DDBJ whole genome shotgun (WGS) entry which is preliminary data.</text>
</comment>
<sequence length="997" mass="112188">MGPILASRPTCTPSLLYLLLIVLQFFSPPVYGYWDNFAFGGGKWFSRVRETGEAIQRDVATDTYECRTSNTRNIRDPALDGAIVWNRPDEPMILGLAFYADNMCGNSAYAVNKGRPLAVMIIDKKRLRGLHIANFNKLDEKIPPALISTKRTASVQAFRVSDEVGVGGFLRGIPARELPNSIIWWDTREKRHVLRNGVSWANAELYESLTEVTTISKFLREVVERVANATPDTPRGNSEALMVMINRLVGLGQSNMELMLPPPDPDSDLTLDGQTDDHYGRHIYEFSTSGPGSTWGPVLTSGLTDSLVLTRLAPAVLPGRALVEDINNQAQIVPEPQPQPIAPDNLSVQNNPSSGSSNSLFDDDQDGIPEDLKRALQQIEQQVESHDPTTIIARLDIPIAQLTAAFNAAPDKEAWLNNMENRERMNMRVLLLVKGWLGEYEEEIQGLDPGTLTRENNWMGLNIDTSKLYPELRRAFDSAPDKVLWYALMESRQKWNMRALRVARDLYRDWLEAENESMRGRQGSVGSARSKADEGLLLEGLEDDNNIPALQNEVIQILDQNDDGVLLQQGQQDAVPDDGVIEVEDINDALTEVDAPGDYAYTDSFFVAGNSPTFVISDNINWDLPESSNTELRSQAPEPEAEVRRQNSNVNVPAAVANEQQDQPQAINQPQAVDQPQDTNRLQEANQPQEASQSEGVTQPNTNPQRVLRLQTEGLNPNDPYLIDDFYKYFDPNSAAFKDILYFNPRLIQEMQKNPGKVLGIPDLGIKHYEPPVPDLDLDDSELFDTPSGTISEGVRTPSLEEIEDEEIIEQVGGEPVGGIVEEVIRNEVLEQEVIREGRGGQEIEEEIVETKQNIEVEPDEVPMEEEEEDQTIEPLLGGRPASEVIEELQEQLQEEEEEEPRRSTRYGGNRPPPGSMAPAQFEPTFTPRWTPNHTRRRQRKALRMANMIEDEPVEEPRTNHVEEPPPRRVDYWDRPVEDRRDRNMLIKTRGSRRGQN</sequence>
<name>A0AAN8N4P7_9PEZI</name>
<dbReference type="Proteomes" id="UP001313282">
    <property type="component" value="Unassembled WGS sequence"/>
</dbReference>
<feature type="chain" id="PRO_5042998100" evidence="2">
    <location>
        <begin position="33"/>
        <end position="997"/>
    </location>
</feature>
<dbReference type="AlphaFoldDB" id="A0AAN8N4P7"/>
<evidence type="ECO:0000313" key="3">
    <source>
        <dbReference type="EMBL" id="KAK6356396.1"/>
    </source>
</evidence>
<feature type="compositionally biased region" description="Basic and acidic residues" evidence="1">
    <location>
        <begin position="955"/>
        <end position="976"/>
    </location>
</feature>
<feature type="compositionally biased region" description="Acidic residues" evidence="1">
    <location>
        <begin position="857"/>
        <end position="872"/>
    </location>
</feature>
<evidence type="ECO:0000313" key="4">
    <source>
        <dbReference type="Proteomes" id="UP001313282"/>
    </source>
</evidence>
<proteinExistence type="predicted"/>
<feature type="compositionally biased region" description="Basic residues" evidence="1">
    <location>
        <begin position="934"/>
        <end position="943"/>
    </location>
</feature>
<gene>
    <name evidence="3" type="ORF">TWF718_000756</name>
</gene>
<feature type="region of interest" description="Disordered" evidence="1">
    <location>
        <begin position="627"/>
        <end position="646"/>
    </location>
</feature>
<reference evidence="3 4" key="1">
    <citation type="submission" date="2019-10" db="EMBL/GenBank/DDBJ databases">
        <authorList>
            <person name="Palmer J.M."/>
        </authorList>
    </citation>
    <scope>NUCLEOTIDE SEQUENCE [LARGE SCALE GENOMIC DNA]</scope>
    <source>
        <strain evidence="3 4">TWF718</strain>
    </source>
</reference>
<feature type="signal peptide" evidence="2">
    <location>
        <begin position="1"/>
        <end position="32"/>
    </location>
</feature>
<keyword evidence="4" id="KW-1185">Reference proteome</keyword>
<feature type="region of interest" description="Disordered" evidence="1">
    <location>
        <begin position="661"/>
        <end position="703"/>
    </location>
</feature>
<feature type="region of interest" description="Disordered" evidence="1">
    <location>
        <begin position="854"/>
        <end position="976"/>
    </location>
</feature>
<feature type="compositionally biased region" description="Polar residues" evidence="1">
    <location>
        <begin position="674"/>
        <end position="703"/>
    </location>
</feature>
<feature type="compositionally biased region" description="Low complexity" evidence="1">
    <location>
        <begin position="661"/>
        <end position="672"/>
    </location>
</feature>
<evidence type="ECO:0000256" key="1">
    <source>
        <dbReference type="SAM" id="MobiDB-lite"/>
    </source>
</evidence>
<organism evidence="3 4">
    <name type="scientific">Orbilia javanica</name>
    <dbReference type="NCBI Taxonomy" id="47235"/>
    <lineage>
        <taxon>Eukaryota</taxon>
        <taxon>Fungi</taxon>
        <taxon>Dikarya</taxon>
        <taxon>Ascomycota</taxon>
        <taxon>Pezizomycotina</taxon>
        <taxon>Orbiliomycetes</taxon>
        <taxon>Orbiliales</taxon>
        <taxon>Orbiliaceae</taxon>
        <taxon>Orbilia</taxon>
    </lineage>
</organism>